<dbReference type="InterPro" id="IPR036396">
    <property type="entry name" value="Cyt_P450_sf"/>
</dbReference>
<keyword evidence="6" id="KW-0503">Monooxygenase</keyword>
<dbReference type="GO" id="GO:0005506">
    <property type="term" value="F:iron ion binding"/>
    <property type="evidence" value="ECO:0007669"/>
    <property type="project" value="InterPro"/>
</dbReference>
<dbReference type="PRINTS" id="PR00385">
    <property type="entry name" value="P450"/>
</dbReference>
<protein>
    <recommendedName>
        <fullName evidence="10">Cytochrome P450</fullName>
    </recommendedName>
</protein>
<dbReference type="GO" id="GO:0004497">
    <property type="term" value="F:monooxygenase activity"/>
    <property type="evidence" value="ECO:0007669"/>
    <property type="project" value="UniProtKB-KW"/>
</dbReference>
<dbReference type="GO" id="GO:0020037">
    <property type="term" value="F:heme binding"/>
    <property type="evidence" value="ECO:0007669"/>
    <property type="project" value="InterPro"/>
</dbReference>
<keyword evidence="7" id="KW-0732">Signal</keyword>
<dbReference type="PRINTS" id="PR00463">
    <property type="entry name" value="EP450I"/>
</dbReference>
<evidence type="ECO:0000256" key="4">
    <source>
        <dbReference type="ARBA" id="ARBA00023004"/>
    </source>
</evidence>
<keyword evidence="3 6" id="KW-0560">Oxidoreductase</keyword>
<dbReference type="Gene3D" id="1.10.630.10">
    <property type="entry name" value="Cytochrome P450"/>
    <property type="match status" value="1"/>
</dbReference>
<keyword evidence="5 6" id="KW-0349">Heme</keyword>
<dbReference type="InterPro" id="IPR002401">
    <property type="entry name" value="Cyt_P450_E_grp-I"/>
</dbReference>
<comment type="caution">
    <text evidence="8">The sequence shown here is derived from an EMBL/GenBank/DDBJ whole genome shotgun (WGS) entry which is preliminary data.</text>
</comment>
<proteinExistence type="inferred from homology"/>
<dbReference type="GO" id="GO:0016705">
    <property type="term" value="F:oxidoreductase activity, acting on paired donors, with incorporation or reduction of molecular oxygen"/>
    <property type="evidence" value="ECO:0007669"/>
    <property type="project" value="InterPro"/>
</dbReference>
<evidence type="ECO:0000313" key="8">
    <source>
        <dbReference type="EMBL" id="KAK4743886.1"/>
    </source>
</evidence>
<accession>A0AAN7JAP9</accession>
<dbReference type="Pfam" id="PF00067">
    <property type="entry name" value="p450"/>
    <property type="match status" value="1"/>
</dbReference>
<dbReference type="CDD" id="cd11073">
    <property type="entry name" value="CYP76-like"/>
    <property type="match status" value="1"/>
</dbReference>
<dbReference type="InterPro" id="IPR001128">
    <property type="entry name" value="Cyt_P450"/>
</dbReference>
<name>A0AAN7JAP9_9MYRT</name>
<dbReference type="Proteomes" id="UP001345219">
    <property type="component" value="Chromosome 9"/>
</dbReference>
<dbReference type="SUPFAM" id="SSF48264">
    <property type="entry name" value="Cytochrome P450"/>
    <property type="match status" value="1"/>
</dbReference>
<evidence type="ECO:0000256" key="5">
    <source>
        <dbReference type="PIRSR" id="PIRSR602401-1"/>
    </source>
</evidence>
<sequence>METGIGFLALLLCLYLSWALLQVLCRGGWTSSPKNRRSAPPGPWPLPIVGNLLQLDSRPEKKFAELAKIYGPVMTLQLGCVRTVVISSAQAAREALQTHDLAFSGRTIPGTATAHSHDRLSVGWLPASSPTWRSLRRIMTLHVFAAKKLDSTRTLRRQILEDVVAGLRKSALSGFPVEIAETSFRAVCNFLSNVLLSTDLIKPNPEEEDSKDLISVMRSFIVELGKPNLADFFPFLKRIDANGRRRQAAVYYGQLLLMIDDLVNKRLQVREKPAGDLIARETDVLDSLLDIFEDKREETIGMEHIKVLIMDMFLASTDTISTTFEWAMAELLRHPDKLSRAQAELEQVSGRGNPIEESDIPRLPYLDAIIKETFRLHPTAPLLLPHKAEEETELCGFTVQKGAQVLINTWAICHDPSLWEDPGSFVPERFLGGPGPIGSIDIKGHNFELIPFGSGRRICPGLPLAMRMLPLMLGSMINCFDWKLPDGMKPREMNMEDVLGVTLRMAHPLRVVPFLCEPM</sequence>
<evidence type="ECO:0000313" key="9">
    <source>
        <dbReference type="Proteomes" id="UP001345219"/>
    </source>
</evidence>
<keyword evidence="9" id="KW-1185">Reference proteome</keyword>
<comment type="cofactor">
    <cofactor evidence="5">
        <name>heme</name>
        <dbReference type="ChEBI" id="CHEBI:30413"/>
    </cofactor>
</comment>
<dbReference type="AlphaFoldDB" id="A0AAN7JAP9"/>
<dbReference type="InterPro" id="IPR017972">
    <property type="entry name" value="Cyt_P450_CS"/>
</dbReference>
<keyword evidence="2 5" id="KW-0479">Metal-binding</keyword>
<comment type="similarity">
    <text evidence="1 6">Belongs to the cytochrome P450 family.</text>
</comment>
<gene>
    <name evidence="8" type="ORF">SAY87_010198</name>
</gene>
<dbReference type="EMBL" id="JAXIOK010000022">
    <property type="protein sequence ID" value="KAK4743886.1"/>
    <property type="molecule type" value="Genomic_DNA"/>
</dbReference>
<dbReference type="FunFam" id="1.10.630.10:FF:000007">
    <property type="entry name" value="Cytochrome P450 76C4"/>
    <property type="match status" value="1"/>
</dbReference>
<dbReference type="PROSITE" id="PS00086">
    <property type="entry name" value="CYTOCHROME_P450"/>
    <property type="match status" value="1"/>
</dbReference>
<dbReference type="PANTHER" id="PTHR47950">
    <property type="entry name" value="CYTOCHROME P450, FAMILY 76, SUBFAMILY C, POLYPEPTIDE 5-RELATED"/>
    <property type="match status" value="1"/>
</dbReference>
<evidence type="ECO:0000256" key="1">
    <source>
        <dbReference type="ARBA" id="ARBA00010617"/>
    </source>
</evidence>
<evidence type="ECO:0000256" key="3">
    <source>
        <dbReference type="ARBA" id="ARBA00023002"/>
    </source>
</evidence>
<evidence type="ECO:0000256" key="7">
    <source>
        <dbReference type="SAM" id="SignalP"/>
    </source>
</evidence>
<organism evidence="8 9">
    <name type="scientific">Trapa incisa</name>
    <dbReference type="NCBI Taxonomy" id="236973"/>
    <lineage>
        <taxon>Eukaryota</taxon>
        <taxon>Viridiplantae</taxon>
        <taxon>Streptophyta</taxon>
        <taxon>Embryophyta</taxon>
        <taxon>Tracheophyta</taxon>
        <taxon>Spermatophyta</taxon>
        <taxon>Magnoliopsida</taxon>
        <taxon>eudicotyledons</taxon>
        <taxon>Gunneridae</taxon>
        <taxon>Pentapetalae</taxon>
        <taxon>rosids</taxon>
        <taxon>malvids</taxon>
        <taxon>Myrtales</taxon>
        <taxon>Lythraceae</taxon>
        <taxon>Trapa</taxon>
    </lineage>
</organism>
<feature type="binding site" description="axial binding residue" evidence="5">
    <location>
        <position position="459"/>
    </location>
    <ligand>
        <name>heme</name>
        <dbReference type="ChEBI" id="CHEBI:30413"/>
    </ligand>
    <ligandPart>
        <name>Fe</name>
        <dbReference type="ChEBI" id="CHEBI:18248"/>
    </ligandPart>
</feature>
<evidence type="ECO:0000256" key="6">
    <source>
        <dbReference type="RuleBase" id="RU000461"/>
    </source>
</evidence>
<reference evidence="8 9" key="1">
    <citation type="journal article" date="2023" name="Hortic Res">
        <title>Pangenome of water caltrop reveals structural variations and asymmetric subgenome divergence after allopolyploidization.</title>
        <authorList>
            <person name="Zhang X."/>
            <person name="Chen Y."/>
            <person name="Wang L."/>
            <person name="Yuan Y."/>
            <person name="Fang M."/>
            <person name="Shi L."/>
            <person name="Lu R."/>
            <person name="Comes H.P."/>
            <person name="Ma Y."/>
            <person name="Chen Y."/>
            <person name="Huang G."/>
            <person name="Zhou Y."/>
            <person name="Zheng Z."/>
            <person name="Qiu Y."/>
        </authorList>
    </citation>
    <scope>NUCLEOTIDE SEQUENCE [LARGE SCALE GENOMIC DNA]</scope>
    <source>
        <tissue evidence="8">Roots</tissue>
    </source>
</reference>
<feature type="signal peptide" evidence="7">
    <location>
        <begin position="1"/>
        <end position="19"/>
    </location>
</feature>
<evidence type="ECO:0008006" key="10">
    <source>
        <dbReference type="Google" id="ProtNLM"/>
    </source>
</evidence>
<evidence type="ECO:0000256" key="2">
    <source>
        <dbReference type="ARBA" id="ARBA00022723"/>
    </source>
</evidence>
<feature type="chain" id="PRO_5042919377" description="Cytochrome P450" evidence="7">
    <location>
        <begin position="20"/>
        <end position="519"/>
    </location>
</feature>
<keyword evidence="4 5" id="KW-0408">Iron</keyword>
<dbReference type="PANTHER" id="PTHR47950:SF44">
    <property type="entry name" value="CYTOCHROME P450, FAMILY 76, SUBFAMILY C, POLYPEPTIDE 5-RELATED"/>
    <property type="match status" value="1"/>
</dbReference>